<dbReference type="PANTHER" id="PTHR44998">
    <property type="match status" value="1"/>
</dbReference>
<dbReference type="SUPFAM" id="SSF48452">
    <property type="entry name" value="TPR-like"/>
    <property type="match status" value="1"/>
</dbReference>
<reference evidence="1" key="1">
    <citation type="submission" date="2018-05" db="EMBL/GenBank/DDBJ databases">
        <authorList>
            <person name="Lanie J.A."/>
            <person name="Ng W.-L."/>
            <person name="Kazmierczak K.M."/>
            <person name="Andrzejewski T.M."/>
            <person name="Davidsen T.M."/>
            <person name="Wayne K.J."/>
            <person name="Tettelin H."/>
            <person name="Glass J.I."/>
            <person name="Rusch D."/>
            <person name="Podicherti R."/>
            <person name="Tsui H.-C.T."/>
            <person name="Winkler M.E."/>
        </authorList>
    </citation>
    <scope>NUCLEOTIDE SEQUENCE</scope>
</reference>
<organism evidence="1">
    <name type="scientific">marine metagenome</name>
    <dbReference type="NCBI Taxonomy" id="408172"/>
    <lineage>
        <taxon>unclassified sequences</taxon>
        <taxon>metagenomes</taxon>
        <taxon>ecological metagenomes</taxon>
    </lineage>
</organism>
<dbReference type="Gene3D" id="1.25.40.10">
    <property type="entry name" value="Tetratricopeptide repeat domain"/>
    <property type="match status" value="1"/>
</dbReference>
<name>A0A382V877_9ZZZZ</name>
<dbReference type="PROSITE" id="PS50293">
    <property type="entry name" value="TPR_REGION"/>
    <property type="match status" value="3"/>
</dbReference>
<proteinExistence type="predicted"/>
<dbReference type="SMART" id="SM00028">
    <property type="entry name" value="TPR"/>
    <property type="match status" value="3"/>
</dbReference>
<dbReference type="Pfam" id="PF13424">
    <property type="entry name" value="TPR_12"/>
    <property type="match status" value="1"/>
</dbReference>
<dbReference type="AlphaFoldDB" id="A0A382V877"/>
<sequence>MNIKNLEFKKVEDFFKKEIKINPNNAEANFNLARVYKEKGDYQKARFFYEKTIKIQPKNFSAYNNLANIYKQMGAFPKAIKLYKKVIFIKPDHSNAHHNLGNTYNQLGQFNKAIKAFKKAFKVQPSNLESLYILSDLDQKILNLKLKKKIKLLMLNQKVLKKDIAYGNFLLAKYEYKNKNFEKELDYLIEGHKNYYESKKVFFDGTINYWLNYLPNTEQLTKLDIPDVESKIKPIFIIGVPRCGSTVVEKVIGSGKKLIP</sequence>
<dbReference type="Pfam" id="PF13431">
    <property type="entry name" value="TPR_17"/>
    <property type="match status" value="1"/>
</dbReference>
<feature type="non-terminal residue" evidence="1">
    <location>
        <position position="260"/>
    </location>
</feature>
<dbReference type="GO" id="GO:0016757">
    <property type="term" value="F:glycosyltransferase activity"/>
    <property type="evidence" value="ECO:0007669"/>
    <property type="project" value="TreeGrafter"/>
</dbReference>
<dbReference type="InterPro" id="IPR019734">
    <property type="entry name" value="TPR_rpt"/>
</dbReference>
<evidence type="ECO:0000313" key="1">
    <source>
        <dbReference type="EMBL" id="SVD42225.1"/>
    </source>
</evidence>
<accession>A0A382V877</accession>
<protein>
    <submittedName>
        <fullName evidence="1">Uncharacterized protein</fullName>
    </submittedName>
</protein>
<dbReference type="InterPro" id="IPR011990">
    <property type="entry name" value="TPR-like_helical_dom_sf"/>
</dbReference>
<dbReference type="PANTHER" id="PTHR44998:SF1">
    <property type="entry name" value="UDP-N-ACETYLGLUCOSAMINE--PEPTIDE N-ACETYLGLUCOSAMINYLTRANSFERASE 110 KDA SUBUNIT"/>
    <property type="match status" value="1"/>
</dbReference>
<gene>
    <name evidence="1" type="ORF">METZ01_LOCUS395079</name>
</gene>
<dbReference type="PROSITE" id="PS50005">
    <property type="entry name" value="TPR"/>
    <property type="match status" value="3"/>
</dbReference>
<dbReference type="EMBL" id="UINC01149630">
    <property type="protein sequence ID" value="SVD42225.1"/>
    <property type="molecule type" value="Genomic_DNA"/>
</dbReference>
<dbReference type="GO" id="GO:0006493">
    <property type="term" value="P:protein O-linked glycosylation"/>
    <property type="evidence" value="ECO:0007669"/>
    <property type="project" value="TreeGrafter"/>
</dbReference>